<evidence type="ECO:0000256" key="1">
    <source>
        <dbReference type="SAM" id="MobiDB-lite"/>
    </source>
</evidence>
<organism evidence="2">
    <name type="scientific">marine sediment metagenome</name>
    <dbReference type="NCBI Taxonomy" id="412755"/>
    <lineage>
        <taxon>unclassified sequences</taxon>
        <taxon>metagenomes</taxon>
        <taxon>ecological metagenomes</taxon>
    </lineage>
</organism>
<dbReference type="AlphaFoldDB" id="A0A0F9FMD7"/>
<dbReference type="SUPFAM" id="SSF109604">
    <property type="entry name" value="HD-domain/PDEase-like"/>
    <property type="match status" value="1"/>
</dbReference>
<accession>A0A0F9FMD7</accession>
<proteinExistence type="predicted"/>
<feature type="compositionally biased region" description="Basic and acidic residues" evidence="1">
    <location>
        <begin position="42"/>
        <end position="60"/>
    </location>
</feature>
<evidence type="ECO:0008006" key="3">
    <source>
        <dbReference type="Google" id="ProtNLM"/>
    </source>
</evidence>
<feature type="non-terminal residue" evidence="2">
    <location>
        <position position="1"/>
    </location>
</feature>
<dbReference type="Gene3D" id="1.10.3210.10">
    <property type="entry name" value="Hypothetical protein af1432"/>
    <property type="match status" value="1"/>
</dbReference>
<evidence type="ECO:0000313" key="2">
    <source>
        <dbReference type="EMBL" id="KKL87554.1"/>
    </source>
</evidence>
<comment type="caution">
    <text evidence="2">The sequence shown here is derived from an EMBL/GenBank/DDBJ whole genome shotgun (WGS) entry which is preliminary data.</text>
</comment>
<name>A0A0F9FMD7_9ZZZZ</name>
<gene>
    <name evidence="2" type="ORF">LCGC14_1933580</name>
</gene>
<protein>
    <recommendedName>
        <fullName evidence="3">HD domain-containing protein</fullName>
    </recommendedName>
</protein>
<feature type="region of interest" description="Disordered" evidence="1">
    <location>
        <begin position="38"/>
        <end position="60"/>
    </location>
</feature>
<sequence>QRRALNPALRSYSRMVVANRGEGVAGFASRVTFSRSLPMTNEEARPDQLDPDTKKDDHRRPSIATYSGVEFFPLSPRVEDVRIMDIAQALSMKCRYTGQCHQFNSVAQHSVFVSEILEHLKQPIEVQYIGLMHDTSEAYLPDVASPIKGHLEGFRDIENRLEACIAKAFNYQYPFPKMVKVADAEAFKHEYKQIMSNLAWWKGDPPRYDWGHMEEWGPLVAREKFLLRHRRLTAERIPGVPVIP</sequence>
<reference evidence="2" key="1">
    <citation type="journal article" date="2015" name="Nature">
        <title>Complex archaea that bridge the gap between prokaryotes and eukaryotes.</title>
        <authorList>
            <person name="Spang A."/>
            <person name="Saw J.H."/>
            <person name="Jorgensen S.L."/>
            <person name="Zaremba-Niedzwiedzka K."/>
            <person name="Martijn J."/>
            <person name="Lind A.E."/>
            <person name="van Eijk R."/>
            <person name="Schleper C."/>
            <person name="Guy L."/>
            <person name="Ettema T.J."/>
        </authorList>
    </citation>
    <scope>NUCLEOTIDE SEQUENCE</scope>
</reference>
<dbReference type="EMBL" id="LAZR01020808">
    <property type="protein sequence ID" value="KKL87554.1"/>
    <property type="molecule type" value="Genomic_DNA"/>
</dbReference>